<feature type="region of interest" description="Disordered" evidence="7">
    <location>
        <begin position="1"/>
        <end position="20"/>
    </location>
</feature>
<dbReference type="GO" id="GO:0003677">
    <property type="term" value="F:DNA binding"/>
    <property type="evidence" value="ECO:0007669"/>
    <property type="project" value="UniProtKB-KW"/>
</dbReference>
<evidence type="ECO:0000256" key="2">
    <source>
        <dbReference type="ARBA" id="ARBA00022737"/>
    </source>
</evidence>
<evidence type="ECO:0000256" key="6">
    <source>
        <dbReference type="ARBA" id="ARBA00023242"/>
    </source>
</evidence>
<name>A0A5J9UE49_9POAL</name>
<keyword evidence="4" id="KW-0238">DNA-binding</keyword>
<keyword evidence="6" id="KW-0539">Nucleus</keyword>
<dbReference type="AlphaFoldDB" id="A0A5J9UE49"/>
<evidence type="ECO:0000256" key="4">
    <source>
        <dbReference type="ARBA" id="ARBA00023125"/>
    </source>
</evidence>
<keyword evidence="11" id="KW-1185">Reference proteome</keyword>
<dbReference type="EMBL" id="RWGY01000026">
    <property type="protein sequence ID" value="TVU21637.1"/>
    <property type="molecule type" value="Genomic_DNA"/>
</dbReference>
<evidence type="ECO:0000259" key="8">
    <source>
        <dbReference type="PROSITE" id="PS50090"/>
    </source>
</evidence>
<feature type="domain" description="HTH myb-type" evidence="9">
    <location>
        <begin position="11"/>
        <end position="47"/>
    </location>
</feature>
<feature type="compositionally biased region" description="Low complexity" evidence="7">
    <location>
        <begin position="80"/>
        <end position="99"/>
    </location>
</feature>
<gene>
    <name evidence="10" type="ORF">EJB05_31286</name>
</gene>
<evidence type="ECO:0000256" key="5">
    <source>
        <dbReference type="ARBA" id="ARBA00023163"/>
    </source>
</evidence>
<dbReference type="Proteomes" id="UP000324897">
    <property type="component" value="Unassembled WGS sequence"/>
</dbReference>
<dbReference type="SUPFAM" id="SSF46689">
    <property type="entry name" value="Homeodomain-like"/>
    <property type="match status" value="1"/>
</dbReference>
<dbReference type="PROSITE" id="PS51294">
    <property type="entry name" value="HTH_MYB"/>
    <property type="match status" value="1"/>
</dbReference>
<evidence type="ECO:0000313" key="11">
    <source>
        <dbReference type="Proteomes" id="UP000324897"/>
    </source>
</evidence>
<dbReference type="Pfam" id="PF00249">
    <property type="entry name" value="Myb_DNA-binding"/>
    <property type="match status" value="1"/>
</dbReference>
<dbReference type="OrthoDB" id="2143914at2759"/>
<evidence type="ECO:0000256" key="7">
    <source>
        <dbReference type="SAM" id="MobiDB-lite"/>
    </source>
</evidence>
<dbReference type="InterPro" id="IPR017930">
    <property type="entry name" value="Myb_dom"/>
</dbReference>
<dbReference type="Gene3D" id="1.10.10.60">
    <property type="entry name" value="Homeodomain-like"/>
    <property type="match status" value="1"/>
</dbReference>
<feature type="domain" description="Myb-like" evidence="8">
    <location>
        <begin position="11"/>
        <end position="44"/>
    </location>
</feature>
<evidence type="ECO:0000256" key="1">
    <source>
        <dbReference type="ARBA" id="ARBA00004123"/>
    </source>
</evidence>
<evidence type="ECO:0000313" key="10">
    <source>
        <dbReference type="EMBL" id="TVU21637.1"/>
    </source>
</evidence>
<dbReference type="PANTHER" id="PTHR47997">
    <property type="entry name" value="MYB DOMAIN PROTEIN 55"/>
    <property type="match status" value="1"/>
</dbReference>
<keyword evidence="3" id="KW-0805">Transcription regulation</keyword>
<comment type="caution">
    <text evidence="10">The sequence shown here is derived from an EMBL/GenBank/DDBJ whole genome shotgun (WGS) entry which is preliminary data.</text>
</comment>
<evidence type="ECO:0000259" key="9">
    <source>
        <dbReference type="PROSITE" id="PS51294"/>
    </source>
</evidence>
<dbReference type="CDD" id="cd00167">
    <property type="entry name" value="SANT"/>
    <property type="match status" value="1"/>
</dbReference>
<comment type="subcellular location">
    <subcellularLocation>
        <location evidence="1">Nucleus</location>
    </subcellularLocation>
</comment>
<dbReference type="GO" id="GO:0005634">
    <property type="term" value="C:nucleus"/>
    <property type="evidence" value="ECO:0007669"/>
    <property type="project" value="UniProtKB-SubCell"/>
</dbReference>
<dbReference type="PROSITE" id="PS50090">
    <property type="entry name" value="MYB_LIKE"/>
    <property type="match status" value="1"/>
</dbReference>
<dbReference type="InterPro" id="IPR051953">
    <property type="entry name" value="Plant_SW-associated_TFs"/>
</dbReference>
<reference evidence="10 11" key="1">
    <citation type="journal article" date="2019" name="Sci. Rep.">
        <title>A high-quality genome of Eragrostis curvula grass provides insights into Poaceae evolution and supports new strategies to enhance forage quality.</title>
        <authorList>
            <person name="Carballo J."/>
            <person name="Santos B.A.C.M."/>
            <person name="Zappacosta D."/>
            <person name="Garbus I."/>
            <person name="Selva J.P."/>
            <person name="Gallo C.A."/>
            <person name="Diaz A."/>
            <person name="Albertini E."/>
            <person name="Caccamo M."/>
            <person name="Echenique V."/>
        </authorList>
    </citation>
    <scope>NUCLEOTIDE SEQUENCE [LARGE SCALE GENOMIC DNA]</scope>
    <source>
        <strain evidence="11">cv. Victoria</strain>
        <tissue evidence="10">Leaf</tissue>
    </source>
</reference>
<organism evidence="10 11">
    <name type="scientific">Eragrostis curvula</name>
    <name type="common">weeping love grass</name>
    <dbReference type="NCBI Taxonomy" id="38414"/>
    <lineage>
        <taxon>Eukaryota</taxon>
        <taxon>Viridiplantae</taxon>
        <taxon>Streptophyta</taxon>
        <taxon>Embryophyta</taxon>
        <taxon>Tracheophyta</taxon>
        <taxon>Spermatophyta</taxon>
        <taxon>Magnoliopsida</taxon>
        <taxon>Liliopsida</taxon>
        <taxon>Poales</taxon>
        <taxon>Poaceae</taxon>
        <taxon>PACMAD clade</taxon>
        <taxon>Chloridoideae</taxon>
        <taxon>Eragrostideae</taxon>
        <taxon>Eragrostidinae</taxon>
        <taxon>Eragrostis</taxon>
    </lineage>
</organism>
<sequence>MGRGNPCCSEEKKLRKGLWSPEEDERLASHIARFGVSCWSSIPELAGDALQPPPAVFNPTCSAAVSSSFGDSSAASSAVVDATQATSPLPAAPSASSTEAARRCEDDFLRAMVDDASYLLGDFYLDGSQDGLISFWEGHSFS</sequence>
<keyword evidence="5" id="KW-0804">Transcription</keyword>
<accession>A0A5J9UE49</accession>
<dbReference type="InterPro" id="IPR009057">
    <property type="entry name" value="Homeodomain-like_sf"/>
</dbReference>
<evidence type="ECO:0000256" key="3">
    <source>
        <dbReference type="ARBA" id="ARBA00023015"/>
    </source>
</evidence>
<keyword evidence="2" id="KW-0677">Repeat</keyword>
<dbReference type="PANTHER" id="PTHR47997:SF95">
    <property type="entry name" value="TRANSCRIPTION FACTOR MYB86"/>
    <property type="match status" value="1"/>
</dbReference>
<dbReference type="InterPro" id="IPR001005">
    <property type="entry name" value="SANT/Myb"/>
</dbReference>
<proteinExistence type="predicted"/>
<feature type="non-terminal residue" evidence="10">
    <location>
        <position position="1"/>
    </location>
</feature>
<dbReference type="Gramene" id="TVU21637">
    <property type="protein sequence ID" value="TVU21637"/>
    <property type="gene ID" value="EJB05_31286"/>
</dbReference>
<feature type="region of interest" description="Disordered" evidence="7">
    <location>
        <begin position="80"/>
        <end position="100"/>
    </location>
</feature>
<protein>
    <submittedName>
        <fullName evidence="10">Uncharacterized protein</fullName>
    </submittedName>
</protein>